<dbReference type="Proteomes" id="UP000826146">
    <property type="component" value="Chromosome"/>
</dbReference>
<evidence type="ECO:0000313" key="3">
    <source>
        <dbReference type="Proteomes" id="UP000826146"/>
    </source>
</evidence>
<accession>A0ABM7SNQ8</accession>
<protein>
    <submittedName>
        <fullName evidence="2">Uncharacterized protein</fullName>
    </submittedName>
</protein>
<keyword evidence="1" id="KW-0732">Signal</keyword>
<evidence type="ECO:0000256" key="1">
    <source>
        <dbReference type="SAM" id="SignalP"/>
    </source>
</evidence>
<sequence length="246" mass="28478">MARLRVAKILGLLCFLANVAWGLECNPDQATTLRAQAQAFIKIPINPKIRLDQNYLIDPNQPKQAAYVLDVHKAYVDGALYCGFVARLFGADSLKDLEGDEGSRYYKYAVMRAMCFKVTKTSKKGSFAFKGFCLYLFPRSAQLQIHVEFKNDAIILDFHDRYIECDREHFENKKLIFKPLKGHNRYVLQTYNRWNDGVGLDPFYDQKRDGKQIFIDKIDNNALDDLEDHCYEKGYCQTWSDKNGID</sequence>
<reference evidence="2 3" key="1">
    <citation type="submission" date="2021-07" db="EMBL/GenBank/DDBJ databases">
        <title>Novel Helicobacter sp. Isolated from a cat.</title>
        <authorList>
            <person name="Rimbara E."/>
            <person name="Suzuki M."/>
        </authorList>
    </citation>
    <scope>NUCLEOTIDE SEQUENCE [LARGE SCALE GENOMIC DNA]</scope>
    <source>
        <strain evidence="3">NHP19-012</strain>
    </source>
</reference>
<evidence type="ECO:0000313" key="2">
    <source>
        <dbReference type="EMBL" id="BCZ19247.1"/>
    </source>
</evidence>
<keyword evidence="3" id="KW-1185">Reference proteome</keyword>
<proteinExistence type="predicted"/>
<feature type="signal peptide" evidence="1">
    <location>
        <begin position="1"/>
        <end position="22"/>
    </location>
</feature>
<gene>
    <name evidence="2" type="ORF">NHP190012_08890</name>
</gene>
<name>A0ABM7SNQ8_9HELI</name>
<feature type="chain" id="PRO_5046844329" evidence="1">
    <location>
        <begin position="23"/>
        <end position="246"/>
    </location>
</feature>
<organism evidence="2 3">
    <name type="scientific">Helicobacter gastrofelis</name>
    <dbReference type="NCBI Taxonomy" id="2849642"/>
    <lineage>
        <taxon>Bacteria</taxon>
        <taxon>Pseudomonadati</taxon>
        <taxon>Campylobacterota</taxon>
        <taxon>Epsilonproteobacteria</taxon>
        <taxon>Campylobacterales</taxon>
        <taxon>Helicobacteraceae</taxon>
        <taxon>Helicobacter</taxon>
    </lineage>
</organism>
<dbReference type="EMBL" id="AP024819">
    <property type="protein sequence ID" value="BCZ19247.1"/>
    <property type="molecule type" value="Genomic_DNA"/>
</dbReference>